<dbReference type="AlphaFoldDB" id="A0A0D3JEE9"/>
<dbReference type="RefSeq" id="XP_005774313.1">
    <property type="nucleotide sequence ID" value="XM_005774256.1"/>
</dbReference>
<accession>A0A0D3JEE9</accession>
<dbReference type="SUPFAM" id="SSF51197">
    <property type="entry name" value="Clavaminate synthase-like"/>
    <property type="match status" value="1"/>
</dbReference>
<dbReference type="PANTHER" id="PTHR12461">
    <property type="entry name" value="HYPOXIA-INDUCIBLE FACTOR 1 ALPHA INHIBITOR-RELATED"/>
    <property type="match status" value="1"/>
</dbReference>
<dbReference type="EnsemblProtists" id="EOD21884">
    <property type="protein sequence ID" value="EOD21884"/>
    <property type="gene ID" value="EMIHUDRAFT_240792"/>
</dbReference>
<dbReference type="GeneID" id="17267429"/>
<dbReference type="PaxDb" id="2903-EOD21884"/>
<feature type="domain" description="Cupin-like" evidence="1">
    <location>
        <begin position="80"/>
        <end position="236"/>
    </location>
</feature>
<evidence type="ECO:0000313" key="3">
    <source>
        <dbReference type="Proteomes" id="UP000013827"/>
    </source>
</evidence>
<dbReference type="Proteomes" id="UP000013827">
    <property type="component" value="Unassembled WGS sequence"/>
</dbReference>
<reference evidence="2" key="2">
    <citation type="submission" date="2024-10" db="UniProtKB">
        <authorList>
            <consortium name="EnsemblProtists"/>
        </authorList>
    </citation>
    <scope>IDENTIFICATION</scope>
</reference>
<protein>
    <recommendedName>
        <fullName evidence="1">Cupin-like domain-containing protein</fullName>
    </recommendedName>
</protein>
<dbReference type="Gene3D" id="2.60.120.650">
    <property type="entry name" value="Cupin"/>
    <property type="match status" value="1"/>
</dbReference>
<dbReference type="Pfam" id="PF13621">
    <property type="entry name" value="Cupin_8"/>
    <property type="match status" value="1"/>
</dbReference>
<sequence length="285" mass="32262">MHSMPPSRNFCTKKTHGWEEMCTWSGCGACTSCDVPEEDPPRLTFAEIFRNAGINATSVRRVQAWSDELFDWNMAGDGFEPIIIEGAAAAWPALEKWKQTGYLLSEVEMLSPVVHISPTPYMRGTNVKRTGDPDLIFGDKAAPPHEHRFTGLFDISSQEQLLKDIEPLPSFLREDGGLPYTSKSTRSCLWASNAEYVDSGLHWDQNSGGFLTQVVGTKDIVLFPLMDTEFLYMRTDRGHHFESSLYMFRDLRPEHQEDHPPEGYEAFALQGAGLYVLHWAERQIV</sequence>
<proteinExistence type="predicted"/>
<evidence type="ECO:0000259" key="1">
    <source>
        <dbReference type="Pfam" id="PF13621"/>
    </source>
</evidence>
<keyword evidence="3" id="KW-1185">Reference proteome</keyword>
<organism evidence="2 3">
    <name type="scientific">Emiliania huxleyi (strain CCMP1516)</name>
    <dbReference type="NCBI Taxonomy" id="280463"/>
    <lineage>
        <taxon>Eukaryota</taxon>
        <taxon>Haptista</taxon>
        <taxon>Haptophyta</taxon>
        <taxon>Prymnesiophyceae</taxon>
        <taxon>Isochrysidales</taxon>
        <taxon>Noelaerhabdaceae</taxon>
        <taxon>Emiliania</taxon>
    </lineage>
</organism>
<dbReference type="HOGENOM" id="CLU_978057_0_0_1"/>
<evidence type="ECO:0000313" key="2">
    <source>
        <dbReference type="EnsemblProtists" id="EOD21884"/>
    </source>
</evidence>
<reference evidence="3" key="1">
    <citation type="journal article" date="2013" name="Nature">
        <title>Pan genome of the phytoplankton Emiliania underpins its global distribution.</title>
        <authorList>
            <person name="Read B.A."/>
            <person name="Kegel J."/>
            <person name="Klute M.J."/>
            <person name="Kuo A."/>
            <person name="Lefebvre S.C."/>
            <person name="Maumus F."/>
            <person name="Mayer C."/>
            <person name="Miller J."/>
            <person name="Monier A."/>
            <person name="Salamov A."/>
            <person name="Young J."/>
            <person name="Aguilar M."/>
            <person name="Claverie J.M."/>
            <person name="Frickenhaus S."/>
            <person name="Gonzalez K."/>
            <person name="Herman E.K."/>
            <person name="Lin Y.C."/>
            <person name="Napier J."/>
            <person name="Ogata H."/>
            <person name="Sarno A.F."/>
            <person name="Shmutz J."/>
            <person name="Schroeder D."/>
            <person name="de Vargas C."/>
            <person name="Verret F."/>
            <person name="von Dassow P."/>
            <person name="Valentin K."/>
            <person name="Van de Peer Y."/>
            <person name="Wheeler G."/>
            <person name="Dacks J.B."/>
            <person name="Delwiche C.F."/>
            <person name="Dyhrman S.T."/>
            <person name="Glockner G."/>
            <person name="John U."/>
            <person name="Richards T."/>
            <person name="Worden A.Z."/>
            <person name="Zhang X."/>
            <person name="Grigoriev I.V."/>
            <person name="Allen A.E."/>
            <person name="Bidle K."/>
            <person name="Borodovsky M."/>
            <person name="Bowler C."/>
            <person name="Brownlee C."/>
            <person name="Cock J.M."/>
            <person name="Elias M."/>
            <person name="Gladyshev V.N."/>
            <person name="Groth M."/>
            <person name="Guda C."/>
            <person name="Hadaegh A."/>
            <person name="Iglesias-Rodriguez M.D."/>
            <person name="Jenkins J."/>
            <person name="Jones B.M."/>
            <person name="Lawson T."/>
            <person name="Leese F."/>
            <person name="Lindquist E."/>
            <person name="Lobanov A."/>
            <person name="Lomsadze A."/>
            <person name="Malik S.B."/>
            <person name="Marsh M.E."/>
            <person name="Mackinder L."/>
            <person name="Mock T."/>
            <person name="Mueller-Roeber B."/>
            <person name="Pagarete A."/>
            <person name="Parker M."/>
            <person name="Probert I."/>
            <person name="Quesneville H."/>
            <person name="Raines C."/>
            <person name="Rensing S.A."/>
            <person name="Riano-Pachon D.M."/>
            <person name="Richier S."/>
            <person name="Rokitta S."/>
            <person name="Shiraiwa Y."/>
            <person name="Soanes D.M."/>
            <person name="van der Giezen M."/>
            <person name="Wahlund T.M."/>
            <person name="Williams B."/>
            <person name="Wilson W."/>
            <person name="Wolfe G."/>
            <person name="Wurch L.L."/>
        </authorList>
    </citation>
    <scope>NUCLEOTIDE SEQUENCE</scope>
</reference>
<dbReference type="InterPro" id="IPR041667">
    <property type="entry name" value="Cupin_8"/>
</dbReference>
<dbReference type="KEGG" id="ehx:EMIHUDRAFT_240792"/>
<name>A0A0D3JEE9_EMIH1</name>
<dbReference type="PANTHER" id="PTHR12461:SF105">
    <property type="entry name" value="HYPOXIA-INDUCIBLE FACTOR 1-ALPHA INHIBITOR"/>
    <property type="match status" value="1"/>
</dbReference>